<evidence type="ECO:0000313" key="1">
    <source>
        <dbReference type="EMBL" id="KAG5531641.1"/>
    </source>
</evidence>
<dbReference type="EMBL" id="JACTNZ010000009">
    <property type="protein sequence ID" value="KAG5531641.1"/>
    <property type="molecule type" value="Genomic_DNA"/>
</dbReference>
<dbReference type="AlphaFoldDB" id="A0AAV6ISD9"/>
<organism evidence="1 2">
    <name type="scientific">Rhododendron griersonianum</name>
    <dbReference type="NCBI Taxonomy" id="479676"/>
    <lineage>
        <taxon>Eukaryota</taxon>
        <taxon>Viridiplantae</taxon>
        <taxon>Streptophyta</taxon>
        <taxon>Embryophyta</taxon>
        <taxon>Tracheophyta</taxon>
        <taxon>Spermatophyta</taxon>
        <taxon>Magnoliopsida</taxon>
        <taxon>eudicotyledons</taxon>
        <taxon>Gunneridae</taxon>
        <taxon>Pentapetalae</taxon>
        <taxon>asterids</taxon>
        <taxon>Ericales</taxon>
        <taxon>Ericaceae</taxon>
        <taxon>Ericoideae</taxon>
        <taxon>Rhodoreae</taxon>
        <taxon>Rhododendron</taxon>
    </lineage>
</organism>
<reference evidence="1" key="1">
    <citation type="submission" date="2020-08" db="EMBL/GenBank/DDBJ databases">
        <title>Plant Genome Project.</title>
        <authorList>
            <person name="Zhang R.-G."/>
        </authorList>
    </citation>
    <scope>NUCLEOTIDE SEQUENCE</scope>
    <source>
        <strain evidence="1">WSP0</strain>
        <tissue evidence="1">Leaf</tissue>
    </source>
</reference>
<comment type="caution">
    <text evidence="1">The sequence shown here is derived from an EMBL/GenBank/DDBJ whole genome shotgun (WGS) entry which is preliminary data.</text>
</comment>
<dbReference type="Proteomes" id="UP000823749">
    <property type="component" value="Chromosome 9"/>
</dbReference>
<gene>
    <name evidence="1" type="ORF">RHGRI_026309</name>
</gene>
<sequence>MSTVPTLATTPVFVRIHKVQTQLLRQGKSQVMRIRGKGFSPMLRKKILLWYYSCTILCVFSKKSGV</sequence>
<name>A0AAV6ISD9_9ERIC</name>
<accession>A0AAV6ISD9</accession>
<protein>
    <submittedName>
        <fullName evidence="1">Uncharacterized protein</fullName>
    </submittedName>
</protein>
<keyword evidence="2" id="KW-1185">Reference proteome</keyword>
<proteinExistence type="predicted"/>
<evidence type="ECO:0000313" key="2">
    <source>
        <dbReference type="Proteomes" id="UP000823749"/>
    </source>
</evidence>